<protein>
    <submittedName>
        <fullName evidence="8">Uncharacterized protein LOC117567202</fullName>
    </submittedName>
</protein>
<keyword evidence="5" id="KW-1133">Transmembrane helix</keyword>
<dbReference type="GO" id="GO:0016298">
    <property type="term" value="F:lipase activity"/>
    <property type="evidence" value="ECO:0007669"/>
    <property type="project" value="InterPro"/>
</dbReference>
<organism evidence="7 8">
    <name type="scientific">Drosophila albomicans</name>
    <name type="common">Fruit fly</name>
    <dbReference type="NCBI Taxonomy" id="7291"/>
    <lineage>
        <taxon>Eukaryota</taxon>
        <taxon>Metazoa</taxon>
        <taxon>Ecdysozoa</taxon>
        <taxon>Arthropoda</taxon>
        <taxon>Hexapoda</taxon>
        <taxon>Insecta</taxon>
        <taxon>Pterygota</taxon>
        <taxon>Neoptera</taxon>
        <taxon>Endopterygota</taxon>
        <taxon>Diptera</taxon>
        <taxon>Brachycera</taxon>
        <taxon>Muscomorpha</taxon>
        <taxon>Ephydroidea</taxon>
        <taxon>Drosophilidae</taxon>
        <taxon>Drosophila</taxon>
    </lineage>
</organism>
<dbReference type="Proteomes" id="UP000515160">
    <property type="component" value="Chromosome 3"/>
</dbReference>
<evidence type="ECO:0000256" key="2">
    <source>
        <dbReference type="ARBA" id="ARBA00010701"/>
    </source>
</evidence>
<dbReference type="InterPro" id="IPR000734">
    <property type="entry name" value="TAG_lipase"/>
</dbReference>
<dbReference type="Pfam" id="PF00151">
    <property type="entry name" value="Lipase"/>
    <property type="match status" value="1"/>
</dbReference>
<gene>
    <name evidence="8" type="primary">LOC117567202</name>
</gene>
<keyword evidence="5" id="KW-0472">Membrane</keyword>
<dbReference type="GO" id="GO:0005615">
    <property type="term" value="C:extracellular space"/>
    <property type="evidence" value="ECO:0007669"/>
    <property type="project" value="TreeGrafter"/>
</dbReference>
<evidence type="ECO:0000313" key="8">
    <source>
        <dbReference type="RefSeq" id="XP_034102922.1"/>
    </source>
</evidence>
<feature type="transmembrane region" description="Helical" evidence="5">
    <location>
        <begin position="6"/>
        <end position="26"/>
    </location>
</feature>
<keyword evidence="7" id="KW-1185">Reference proteome</keyword>
<dbReference type="PANTHER" id="PTHR11610:SF104">
    <property type="entry name" value="AGAP010328-PA"/>
    <property type="match status" value="1"/>
</dbReference>
<dbReference type="OrthoDB" id="7907111at2759"/>
<evidence type="ECO:0000256" key="3">
    <source>
        <dbReference type="ARBA" id="ARBA00022525"/>
    </source>
</evidence>
<dbReference type="GO" id="GO:0017171">
    <property type="term" value="F:serine hydrolase activity"/>
    <property type="evidence" value="ECO:0007669"/>
    <property type="project" value="TreeGrafter"/>
</dbReference>
<dbReference type="InterPro" id="IPR013818">
    <property type="entry name" value="Lipase"/>
</dbReference>
<evidence type="ECO:0000256" key="4">
    <source>
        <dbReference type="RuleBase" id="RU004262"/>
    </source>
</evidence>
<evidence type="ECO:0000259" key="6">
    <source>
        <dbReference type="Pfam" id="PF00151"/>
    </source>
</evidence>
<dbReference type="InterPro" id="IPR029058">
    <property type="entry name" value="AB_hydrolase_fold"/>
</dbReference>
<sequence>MIYSKLGILICNSTLITIFILSIHYADSKLDQKQIFLKHGTRYESTDILARAFKSDVRKTMTVQFFKNNTKTLETSVDLNENMLKTSGCLPSDKISIVLHGWIQSCSDEWALSLIDRLSFYRKGCVICIDYSTVASSSYMRLYSNFEHITEAIVGIIIGLIQHGFDPNRAYLFGFSFGGQLASAVGRSLQPHFTLQNIDTCDMAGPGFDPIAVDHSKAGKNVQCFHSSRDKGTLIHSCHRNIMLGSCGLSQPSVASQLHLGSHGLCVDIYINSFDYPFYALKSPPPECISFTAAAKIPDDYTVGYDEHFNKQVMGKIYVPTSLHYPYNLSKKELQLLYMDFKRE</sequence>
<keyword evidence="5" id="KW-0812">Transmembrane</keyword>
<reference evidence="8" key="1">
    <citation type="submission" date="2025-08" db="UniProtKB">
        <authorList>
            <consortium name="RefSeq"/>
        </authorList>
    </citation>
    <scope>IDENTIFICATION</scope>
    <source>
        <strain evidence="8">15112-1751.03</strain>
        <tissue evidence="8">Whole Adult</tissue>
    </source>
</reference>
<dbReference type="RefSeq" id="XP_034102922.1">
    <property type="nucleotide sequence ID" value="XM_034247031.2"/>
</dbReference>
<keyword evidence="3" id="KW-0964">Secreted</keyword>
<feature type="domain" description="Lipase" evidence="6">
    <location>
        <begin position="61"/>
        <end position="210"/>
    </location>
</feature>
<dbReference type="GO" id="GO:0016042">
    <property type="term" value="P:lipid catabolic process"/>
    <property type="evidence" value="ECO:0007669"/>
    <property type="project" value="TreeGrafter"/>
</dbReference>
<dbReference type="Gene3D" id="3.40.50.1820">
    <property type="entry name" value="alpha/beta hydrolase"/>
    <property type="match status" value="1"/>
</dbReference>
<comment type="subcellular location">
    <subcellularLocation>
        <location evidence="1">Secreted</location>
    </subcellularLocation>
</comment>
<proteinExistence type="inferred from homology"/>
<dbReference type="GeneID" id="117567202"/>
<accession>A0A6P8Y1F6</accession>
<evidence type="ECO:0000313" key="7">
    <source>
        <dbReference type="Proteomes" id="UP000515160"/>
    </source>
</evidence>
<name>A0A6P8Y1F6_DROAB</name>
<evidence type="ECO:0000256" key="1">
    <source>
        <dbReference type="ARBA" id="ARBA00004613"/>
    </source>
</evidence>
<evidence type="ECO:0000256" key="5">
    <source>
        <dbReference type="SAM" id="Phobius"/>
    </source>
</evidence>
<dbReference type="AlphaFoldDB" id="A0A6P8Y1F6"/>
<comment type="similarity">
    <text evidence="2 4">Belongs to the AB hydrolase superfamily. Lipase family.</text>
</comment>
<dbReference type="SUPFAM" id="SSF53474">
    <property type="entry name" value="alpha/beta-Hydrolases"/>
    <property type="match status" value="1"/>
</dbReference>
<dbReference type="PANTHER" id="PTHR11610">
    <property type="entry name" value="LIPASE"/>
    <property type="match status" value="1"/>
</dbReference>